<sequence>MIALRAMRHVERAHAWARDAAAQERVRPTRLRSHTAAMFAIGLAAAVGAASTATTQPDASATGRAEMRSIELICGGGFSGASGGRRIDSAGRLWQVRQPLGAPRVEQPLGDDIEASRRWHALLDAAHFERLSHHQPGNLSCTLSRGGPEGTHRITWSGSAAPATLPAEVIRVVDALRAWAPPPDGDTALDAVPRSSEAAPTSNRPER</sequence>
<accession>A0A2W5K5J7</accession>
<dbReference type="EMBL" id="QFPO01000012">
    <property type="protein sequence ID" value="PZQ12572.1"/>
    <property type="molecule type" value="Genomic_DNA"/>
</dbReference>
<evidence type="ECO:0000256" key="1">
    <source>
        <dbReference type="SAM" id="MobiDB-lite"/>
    </source>
</evidence>
<feature type="region of interest" description="Disordered" evidence="1">
    <location>
        <begin position="181"/>
        <end position="207"/>
    </location>
</feature>
<proteinExistence type="predicted"/>
<name>A0A2W5K5J7_9GAMM</name>
<evidence type="ECO:0000313" key="2">
    <source>
        <dbReference type="EMBL" id="PZQ12572.1"/>
    </source>
</evidence>
<protein>
    <submittedName>
        <fullName evidence="2">Uncharacterized protein</fullName>
    </submittedName>
</protein>
<feature type="compositionally biased region" description="Polar residues" evidence="1">
    <location>
        <begin position="198"/>
        <end position="207"/>
    </location>
</feature>
<comment type="caution">
    <text evidence="2">The sequence shown here is derived from an EMBL/GenBank/DDBJ whole genome shotgun (WGS) entry which is preliminary data.</text>
</comment>
<dbReference type="AlphaFoldDB" id="A0A2W5K5J7"/>
<dbReference type="Proteomes" id="UP000249046">
    <property type="component" value="Unassembled WGS sequence"/>
</dbReference>
<evidence type="ECO:0000313" key="3">
    <source>
        <dbReference type="Proteomes" id="UP000249046"/>
    </source>
</evidence>
<reference evidence="2 3" key="1">
    <citation type="submission" date="2017-08" db="EMBL/GenBank/DDBJ databases">
        <title>Infants hospitalized years apart are colonized by the same room-sourced microbial strains.</title>
        <authorList>
            <person name="Brooks B."/>
            <person name="Olm M.R."/>
            <person name="Firek B.A."/>
            <person name="Baker R."/>
            <person name="Thomas B.C."/>
            <person name="Morowitz M.J."/>
            <person name="Banfield J.F."/>
        </authorList>
    </citation>
    <scope>NUCLEOTIDE SEQUENCE [LARGE SCALE GENOMIC DNA]</scope>
    <source>
        <strain evidence="2">S2_005_003_R2_42</strain>
    </source>
</reference>
<gene>
    <name evidence="2" type="ORF">DI564_13120</name>
</gene>
<organism evidence="2 3">
    <name type="scientific">Rhodanobacter denitrificans</name>
    <dbReference type="NCBI Taxonomy" id="666685"/>
    <lineage>
        <taxon>Bacteria</taxon>
        <taxon>Pseudomonadati</taxon>
        <taxon>Pseudomonadota</taxon>
        <taxon>Gammaproteobacteria</taxon>
        <taxon>Lysobacterales</taxon>
        <taxon>Rhodanobacteraceae</taxon>
        <taxon>Rhodanobacter</taxon>
    </lineage>
</organism>